<organism evidence="2 3">
    <name type="scientific">Saccharothrix ecbatanensis</name>
    <dbReference type="NCBI Taxonomy" id="1105145"/>
    <lineage>
        <taxon>Bacteria</taxon>
        <taxon>Bacillati</taxon>
        <taxon>Actinomycetota</taxon>
        <taxon>Actinomycetes</taxon>
        <taxon>Pseudonocardiales</taxon>
        <taxon>Pseudonocardiaceae</taxon>
        <taxon>Saccharothrix</taxon>
    </lineage>
</organism>
<reference evidence="2 3" key="1">
    <citation type="submission" date="2020-08" db="EMBL/GenBank/DDBJ databases">
        <title>Sequencing the genomes of 1000 actinobacteria strains.</title>
        <authorList>
            <person name="Klenk H.-P."/>
        </authorList>
    </citation>
    <scope>NUCLEOTIDE SEQUENCE [LARGE SCALE GENOMIC DNA]</scope>
    <source>
        <strain evidence="2 3">DSM 45486</strain>
    </source>
</reference>
<comment type="caution">
    <text evidence="2">The sequence shown here is derived from an EMBL/GenBank/DDBJ whole genome shotgun (WGS) entry which is preliminary data.</text>
</comment>
<dbReference type="Proteomes" id="UP000552097">
    <property type="component" value="Unassembled WGS sequence"/>
</dbReference>
<evidence type="ECO:0000256" key="1">
    <source>
        <dbReference type="SAM" id="MobiDB-lite"/>
    </source>
</evidence>
<accession>A0A7W9HFF7</accession>
<dbReference type="RefSeq" id="WP_312868481.1">
    <property type="nucleotide sequence ID" value="NZ_JACHMO010000001.1"/>
</dbReference>
<dbReference type="EMBL" id="JACHMO010000001">
    <property type="protein sequence ID" value="MBB5801277.1"/>
    <property type="molecule type" value="Genomic_DNA"/>
</dbReference>
<evidence type="ECO:0000313" key="2">
    <source>
        <dbReference type="EMBL" id="MBB5801277.1"/>
    </source>
</evidence>
<protein>
    <submittedName>
        <fullName evidence="2">Uncharacterized protein</fullName>
    </submittedName>
</protein>
<name>A0A7W9HFF7_9PSEU</name>
<gene>
    <name evidence="2" type="ORF">F4560_001045</name>
</gene>
<keyword evidence="3" id="KW-1185">Reference proteome</keyword>
<dbReference type="AlphaFoldDB" id="A0A7W9HFF7"/>
<feature type="region of interest" description="Disordered" evidence="1">
    <location>
        <begin position="108"/>
        <end position="141"/>
    </location>
</feature>
<evidence type="ECO:0000313" key="3">
    <source>
        <dbReference type="Proteomes" id="UP000552097"/>
    </source>
</evidence>
<feature type="compositionally biased region" description="Basic residues" evidence="1">
    <location>
        <begin position="132"/>
        <end position="141"/>
    </location>
</feature>
<sequence length="141" mass="15483">MTAHRHPLDELVRNRLGLTSSCDEPEFATILEQMVADEAPRLFAVVQEFGDRVDGRIAAWGMAFADHAEVVSVEHRRRMSLQAPENALRLFAVGGQVRVRLVWFTPGEAKSTGNGDGPHAVSEPEGLTGPWPHHRVGGRPS</sequence>
<proteinExistence type="predicted"/>